<feature type="compositionally biased region" description="Polar residues" evidence="4">
    <location>
        <begin position="664"/>
        <end position="681"/>
    </location>
</feature>
<dbReference type="AlphaFoldDB" id="A0A5N5PCE7"/>
<dbReference type="InterPro" id="IPR051766">
    <property type="entry name" value="TXND_domain-containing"/>
</dbReference>
<evidence type="ECO:0000256" key="1">
    <source>
        <dbReference type="ARBA" id="ARBA00008142"/>
    </source>
</evidence>
<evidence type="ECO:0000256" key="4">
    <source>
        <dbReference type="SAM" id="MobiDB-lite"/>
    </source>
</evidence>
<dbReference type="PROSITE" id="PS00194">
    <property type="entry name" value="THIOREDOXIN_1"/>
    <property type="match status" value="1"/>
</dbReference>
<dbReference type="InterPro" id="IPR017937">
    <property type="entry name" value="Thioredoxin_CS"/>
</dbReference>
<dbReference type="InterPro" id="IPR036850">
    <property type="entry name" value="NDK-like_dom_sf"/>
</dbReference>
<dbReference type="InterPro" id="IPR034907">
    <property type="entry name" value="NDK-like_dom"/>
</dbReference>
<evidence type="ECO:0000313" key="7">
    <source>
        <dbReference type="Proteomes" id="UP000327468"/>
    </source>
</evidence>
<dbReference type="Pfam" id="PF00085">
    <property type="entry name" value="Thioredoxin"/>
    <property type="match status" value="1"/>
</dbReference>
<organism evidence="6 7">
    <name type="scientific">Pangasianodon hypophthalmus</name>
    <name type="common">Striped catfish</name>
    <name type="synonym">Helicophagus hypophthalmus</name>
    <dbReference type="NCBI Taxonomy" id="310915"/>
    <lineage>
        <taxon>Eukaryota</taxon>
        <taxon>Metazoa</taxon>
        <taxon>Chordata</taxon>
        <taxon>Craniata</taxon>
        <taxon>Vertebrata</taxon>
        <taxon>Euteleostomi</taxon>
        <taxon>Actinopterygii</taxon>
        <taxon>Neopterygii</taxon>
        <taxon>Teleostei</taxon>
        <taxon>Ostariophysi</taxon>
        <taxon>Siluriformes</taxon>
        <taxon>Pangasiidae</taxon>
        <taxon>Pangasianodon</taxon>
    </lineage>
</organism>
<evidence type="ECO:0000256" key="2">
    <source>
        <dbReference type="PROSITE-ProRule" id="PRU00706"/>
    </source>
</evidence>
<dbReference type="GO" id="GO:0004550">
    <property type="term" value="F:nucleoside diphosphate kinase activity"/>
    <property type="evidence" value="ECO:0007669"/>
    <property type="project" value="InterPro"/>
</dbReference>
<feature type="compositionally biased region" description="Polar residues" evidence="4">
    <location>
        <begin position="689"/>
        <end position="706"/>
    </location>
</feature>
<dbReference type="EMBL" id="VFJC01000006">
    <property type="protein sequence ID" value="KAB5577302.1"/>
    <property type="molecule type" value="Genomic_DNA"/>
</dbReference>
<dbReference type="PANTHER" id="PTHR46135:SF5">
    <property type="entry name" value="THIOREDOXIN DOMAIN-CONTAINING PROTEIN 6 ISOFORM X1"/>
    <property type="match status" value="1"/>
</dbReference>
<gene>
    <name evidence="6" type="ORF">PHYPO_G00208320</name>
</gene>
<dbReference type="InterPro" id="IPR036249">
    <property type="entry name" value="Thioredoxin-like_sf"/>
</dbReference>
<dbReference type="CDD" id="cd04416">
    <property type="entry name" value="NDPk_TX"/>
    <property type="match status" value="3"/>
</dbReference>
<dbReference type="PROSITE" id="PS51352">
    <property type="entry name" value="THIOREDOXIN_2"/>
    <property type="match status" value="1"/>
</dbReference>
<dbReference type="GO" id="GO:0006228">
    <property type="term" value="P:UTP biosynthetic process"/>
    <property type="evidence" value="ECO:0007669"/>
    <property type="project" value="InterPro"/>
</dbReference>
<dbReference type="SUPFAM" id="SSF52833">
    <property type="entry name" value="Thioredoxin-like"/>
    <property type="match status" value="1"/>
</dbReference>
<dbReference type="GO" id="GO:0006241">
    <property type="term" value="P:CTP biosynthetic process"/>
    <property type="evidence" value="ECO:0007669"/>
    <property type="project" value="InterPro"/>
</dbReference>
<dbReference type="PROSITE" id="PS51374">
    <property type="entry name" value="NDPK_LIKE"/>
    <property type="match status" value="3"/>
</dbReference>
<evidence type="ECO:0000259" key="5">
    <source>
        <dbReference type="PROSITE" id="PS51352"/>
    </source>
</evidence>
<protein>
    <recommendedName>
        <fullName evidence="5">Thioredoxin domain-containing protein</fullName>
    </recommendedName>
</protein>
<name>A0A5N5PCE7_PANHP</name>
<feature type="domain" description="Thioredoxin" evidence="5">
    <location>
        <begin position="44"/>
        <end position="171"/>
    </location>
</feature>
<dbReference type="SUPFAM" id="SSF54919">
    <property type="entry name" value="Nucleoside diphosphate kinase, NDK"/>
    <property type="match status" value="3"/>
</dbReference>
<dbReference type="GO" id="GO:0006183">
    <property type="term" value="P:GTP biosynthetic process"/>
    <property type="evidence" value="ECO:0007669"/>
    <property type="project" value="InterPro"/>
</dbReference>
<dbReference type="Gene3D" id="3.40.30.10">
    <property type="entry name" value="Glutaredoxin"/>
    <property type="match status" value="1"/>
</dbReference>
<evidence type="ECO:0000313" key="6">
    <source>
        <dbReference type="EMBL" id="KAB5577302.1"/>
    </source>
</evidence>
<comment type="caution">
    <text evidence="2">Lacks conserved residue(s) required for the propagation of feature annotation.</text>
</comment>
<feature type="compositionally biased region" description="Basic and acidic residues" evidence="4">
    <location>
        <begin position="707"/>
        <end position="718"/>
    </location>
</feature>
<accession>A0A5N5PCE7</accession>
<keyword evidence="7" id="KW-1185">Reference proteome</keyword>
<feature type="region of interest" description="Disordered" evidence="4">
    <location>
        <begin position="662"/>
        <end position="737"/>
    </location>
</feature>
<sequence>MLNQIGIKPTNGIIQVRHAHLGDPTHFCNARQPGRQTSACGCSSVFVNKAAAFEIFMAGKKKEVSLQVSISNDEQWGEMLAIKGLTVVDVFQQWCGPCRAVVSLFRKVKNELGDDLLHFAIAEADSIEALEKYRGKCEPTFLFYAGGELVAVLRGANAPLLQKMIVEELAKEKKVLEQDIKRIAVKDDGLIDEEEVQEETEAHEHYEDALVPANRSYSVGIIKPDVVAHGKTDEIIMKIQDAGFEILAHEERTLSESEAREFYRHKAAEPYFQELIRFMSSGPSHVLVISNPEGTDDVISAWQAFLGPAGIEEAKREHPESLRAQYGTEDLFNALHGSRDSEEAGRELAFFFPNFGPPEPEPTPVERTLALIRPDAARENRDEILARIHEAGFTVANQKEVTLTEEQVHQFYGQHQDEENFQALLTNMTSGPVLALVLAKQGAVELWRNLLGPKDPTQAKQEQPDSLRAQFTGESECVNQLHGSGSVEAAEREISFFFPTECTLAVIKPDTSEELREEILGEIRAAGFTISWQKEMVLTREMAEEFYKQHRDKPFFSYLVDYMCRGPCTMLILSKENAVEEWRKMMGPADPSKAKETAPGSLRARFAKDVLENTVHGSSSSQHAQEKIQLLFGEISSESQVISTGDDDEPNPLETEESFAELKNLQTSRSPSFSELQNQTEPKSEEAVRSTSLSPEATETHPASSEKTLDLPEQKEDGEQPPTLDLQGQSSDRVEES</sequence>
<dbReference type="Pfam" id="PF00334">
    <property type="entry name" value="NDK"/>
    <property type="match status" value="3"/>
</dbReference>
<evidence type="ECO:0000256" key="3">
    <source>
        <dbReference type="RuleBase" id="RU004011"/>
    </source>
</evidence>
<dbReference type="PANTHER" id="PTHR46135">
    <property type="entry name" value="NME/NM23 FAMILY MEMBER 8"/>
    <property type="match status" value="1"/>
</dbReference>
<dbReference type="SMART" id="SM00562">
    <property type="entry name" value="NDK"/>
    <property type="match status" value="3"/>
</dbReference>
<dbReference type="Proteomes" id="UP000327468">
    <property type="component" value="Chromosome 5"/>
</dbReference>
<comment type="caution">
    <text evidence="6">The sequence shown here is derived from an EMBL/GenBank/DDBJ whole genome shotgun (WGS) entry which is preliminary data.</text>
</comment>
<reference evidence="6 7" key="1">
    <citation type="submission" date="2019-06" db="EMBL/GenBank/DDBJ databases">
        <title>A chromosome-scale genome assembly of the striped catfish, Pangasianodon hypophthalmus.</title>
        <authorList>
            <person name="Wen M."/>
            <person name="Zahm M."/>
            <person name="Roques C."/>
            <person name="Cabau C."/>
            <person name="Klopp C."/>
            <person name="Donnadieu C."/>
            <person name="Jouanno E."/>
            <person name="Avarre J.-C."/>
            <person name="Campet M."/>
            <person name="Ha T.T.T."/>
            <person name="Dugue R."/>
            <person name="Lampietro C."/>
            <person name="Louis A."/>
            <person name="Herpin A."/>
            <person name="Echchiki A."/>
            <person name="Berthelot C."/>
            <person name="Parey E."/>
            <person name="Roest-Crollius H."/>
            <person name="Braasch I."/>
            <person name="Postlethwait J."/>
            <person name="Bobe J."/>
            <person name="Montfort J."/>
            <person name="Bouchez O."/>
            <person name="Begum T."/>
            <person name="Schartl M."/>
            <person name="Guiguen Y."/>
        </authorList>
    </citation>
    <scope>NUCLEOTIDE SEQUENCE [LARGE SCALE GENOMIC DNA]</scope>
    <source>
        <strain evidence="6 7">Indonesia</strain>
        <tissue evidence="6">Blood</tissue>
    </source>
</reference>
<dbReference type="CDD" id="cd02948">
    <property type="entry name" value="TRX_NDPK"/>
    <property type="match status" value="1"/>
</dbReference>
<dbReference type="PRINTS" id="PR01243">
    <property type="entry name" value="NUCDPKINASE"/>
</dbReference>
<dbReference type="InterPro" id="IPR001564">
    <property type="entry name" value="Nucleoside_diP_kinase"/>
</dbReference>
<dbReference type="InterPro" id="IPR013766">
    <property type="entry name" value="Thioredoxin_domain"/>
</dbReference>
<dbReference type="Gene3D" id="3.30.70.141">
    <property type="entry name" value="Nucleoside diphosphate kinase-like domain"/>
    <property type="match status" value="3"/>
</dbReference>
<proteinExistence type="inferred from homology"/>
<comment type="similarity">
    <text evidence="1 2 3">Belongs to the NDK family.</text>
</comment>